<organism evidence="2 3">
    <name type="scientific">Lyticum sinuosum</name>
    <dbReference type="NCBI Taxonomy" id="1332059"/>
    <lineage>
        <taxon>Bacteria</taxon>
        <taxon>Pseudomonadati</taxon>
        <taxon>Pseudomonadota</taxon>
        <taxon>Alphaproteobacteria</taxon>
        <taxon>Rickettsiales</taxon>
        <taxon>Lyticum</taxon>
    </lineage>
</organism>
<name>A0AAE5AH06_9RICK</name>
<dbReference type="Pfam" id="PF03135">
    <property type="entry name" value="CagE_TrbE_VirB"/>
    <property type="match status" value="1"/>
</dbReference>
<evidence type="ECO:0000313" key="2">
    <source>
        <dbReference type="EMBL" id="MDZ5761010.1"/>
    </source>
</evidence>
<evidence type="ECO:0000259" key="1">
    <source>
        <dbReference type="Pfam" id="PF03135"/>
    </source>
</evidence>
<gene>
    <name evidence="2" type="ORF">Lyticum_00170</name>
</gene>
<proteinExistence type="predicted"/>
<feature type="domain" description="CagE TrbE VirB component of type IV transporter system central" evidence="1">
    <location>
        <begin position="204"/>
        <end position="405"/>
    </location>
</feature>
<evidence type="ECO:0000313" key="3">
    <source>
        <dbReference type="Proteomes" id="UP001289135"/>
    </source>
</evidence>
<dbReference type="EMBL" id="JARGYU010000001">
    <property type="protein sequence ID" value="MDZ5761010.1"/>
    <property type="molecule type" value="Genomic_DNA"/>
</dbReference>
<dbReference type="Proteomes" id="UP001289135">
    <property type="component" value="Unassembled WGS sequence"/>
</dbReference>
<dbReference type="RefSeq" id="WP_322498442.1">
    <property type="nucleotide sequence ID" value="NZ_JARGYU010000001.1"/>
</dbReference>
<accession>A0AAE5AH06</accession>
<reference evidence="2" key="1">
    <citation type="submission" date="2023-02" db="EMBL/GenBank/DDBJ databases">
        <title>Host association and intracellularity evolved multiple times independently in the Rickettsiales.</title>
        <authorList>
            <person name="Castelli M."/>
            <person name="Nardi T."/>
            <person name="Gammuto L."/>
            <person name="Bellinzona G."/>
            <person name="Sabaneyeva E."/>
            <person name="Potekhin A."/>
            <person name="Serra V."/>
            <person name="Petroni G."/>
            <person name="Sassera D."/>
        </authorList>
    </citation>
    <scope>NUCLEOTIDE SEQUENCE</scope>
    <source>
        <strain evidence="2">USBL-36I1</strain>
    </source>
</reference>
<dbReference type="InterPro" id="IPR018145">
    <property type="entry name" value="CagE_TrbE_VirB_cntrl_dom"/>
</dbReference>
<sequence length="841" mass="97711">MHSVNNDIKDNIKFSTIDPYVHLTITCHYDEKTLLTRNGELIQIIKIKGWEHYYLKDNNDNLRELLRKVIDKFITNNDFIVQFIIVRKNGDISQSDSNSLDDIINNDSSEINKNSIKFRDISAEISKKWNEKNDFLNYLRNYLYIIITHRGNKNNIGWDKVQKNIFNSIVKKLFFKNLETSVHQLNKVTDNIIRSLNRFGSSILKIVKNDEGVYISQPLSFLRYILKMDEEDVLVDIKESSNQICNNINVGFDERNNIIIESDKRKYISIFSLANSANLNEETAEKILQVNCKLIISENIEFVRKKEAISNWKDHFDIAEKSKCLELINIGNLNNIMSIDDNKNNTFCKQQIIFQISGDNSDDLEKNIKIFTDITKKIGLPIVREDIGANGLFWSQYPGNMHMLSRRSKYNITSNMGVFTNTWPISIGQRFNLKWGEYLVIFRNIQNNNPYYFHFHDLKSNKSHCFITSSRDQTNNGSNIKLHLLGGSLKAEPNIINFDLSGTDKKFMKAIKATFMIPGEDFCISFSDIANIPSYHKNITDDIIQFVEHIANSNDYTISSESNSEDSINETVDNTNNDVKITKKTNIKEYWYNNISNTIKKAFAIDNQIGITQISQIVTQMINDVVMSTEYKGIARNRSIESWLKNEVTQKIFGDLDNSFFENQIQELKNSHKLLNFDFSDLFLKSSVNCYISVIIVLLKIVENLNHDKNNIILINKADFLFDLPPLLTAILCNILEDCQNNKNCIFIISIDNRDKSLRFVQARHIMRNFLNFFISTDRYMTREHRAILNLSDNEIYNIKKYTQDNNTFFFKKGNESLIIKSLIYDDDFLSDIENITPNNG</sequence>
<dbReference type="AlphaFoldDB" id="A0AAE5AH06"/>
<comment type="caution">
    <text evidence="2">The sequence shown here is derived from an EMBL/GenBank/DDBJ whole genome shotgun (WGS) entry which is preliminary data.</text>
</comment>
<keyword evidence="3" id="KW-1185">Reference proteome</keyword>
<dbReference type="GO" id="GO:0005524">
    <property type="term" value="F:ATP binding"/>
    <property type="evidence" value="ECO:0007669"/>
    <property type="project" value="InterPro"/>
</dbReference>
<protein>
    <submittedName>
        <fullName evidence="2">Type IV secretion system protein virB4</fullName>
    </submittedName>
</protein>